<evidence type="ECO:0000256" key="2">
    <source>
        <dbReference type="SAM" id="Phobius"/>
    </source>
</evidence>
<feature type="compositionally biased region" description="Polar residues" evidence="1">
    <location>
        <begin position="145"/>
        <end position="156"/>
    </location>
</feature>
<feature type="transmembrane region" description="Helical" evidence="2">
    <location>
        <begin position="111"/>
        <end position="132"/>
    </location>
</feature>
<dbReference type="RefSeq" id="XP_028279364.1">
    <property type="nucleotide sequence ID" value="XM_028423563.1"/>
</dbReference>
<protein>
    <submittedName>
        <fullName evidence="4">Transmembrane protein 72</fullName>
    </submittedName>
</protein>
<feature type="transmembrane region" description="Helical" evidence="2">
    <location>
        <begin position="6"/>
        <end position="31"/>
    </location>
</feature>
<gene>
    <name evidence="4" type="primary">tmem72</name>
</gene>
<evidence type="ECO:0000313" key="4">
    <source>
        <dbReference type="RefSeq" id="XP_028279364.1"/>
    </source>
</evidence>
<dbReference type="Pfam" id="PF16054">
    <property type="entry name" value="TMEM72"/>
    <property type="match status" value="1"/>
</dbReference>
<organism evidence="3 4">
    <name type="scientific">Parambassis ranga</name>
    <name type="common">Indian glassy fish</name>
    <dbReference type="NCBI Taxonomy" id="210632"/>
    <lineage>
        <taxon>Eukaryota</taxon>
        <taxon>Metazoa</taxon>
        <taxon>Chordata</taxon>
        <taxon>Craniata</taxon>
        <taxon>Vertebrata</taxon>
        <taxon>Euteleostomi</taxon>
        <taxon>Actinopterygii</taxon>
        <taxon>Neopterygii</taxon>
        <taxon>Teleostei</taxon>
        <taxon>Neoteleostei</taxon>
        <taxon>Acanthomorphata</taxon>
        <taxon>Ovalentaria</taxon>
        <taxon>Ambassidae</taxon>
        <taxon>Parambassis</taxon>
    </lineage>
</organism>
<dbReference type="PANTHER" id="PTHR28474:SF1">
    <property type="entry name" value="TRANSMEMBRANE PROTEIN 72"/>
    <property type="match status" value="1"/>
</dbReference>
<dbReference type="AlphaFoldDB" id="A0A6P7JR17"/>
<keyword evidence="2" id="KW-0472">Membrane</keyword>
<keyword evidence="3" id="KW-1185">Reference proteome</keyword>
<feature type="transmembrane region" description="Helical" evidence="2">
    <location>
        <begin position="43"/>
        <end position="63"/>
    </location>
</feature>
<dbReference type="OrthoDB" id="5946061at2759"/>
<accession>A0A6P7JR17</accession>
<reference evidence="4" key="1">
    <citation type="submission" date="2025-08" db="UniProtKB">
        <authorList>
            <consortium name="RefSeq"/>
        </authorList>
    </citation>
    <scope>IDENTIFICATION</scope>
</reference>
<keyword evidence="2" id="KW-1133">Transmembrane helix</keyword>
<dbReference type="Proteomes" id="UP000515145">
    <property type="component" value="Chromosome 15"/>
</dbReference>
<feature type="compositionally biased region" description="Polar residues" evidence="1">
    <location>
        <begin position="249"/>
        <end position="260"/>
    </location>
</feature>
<dbReference type="GeneID" id="114447344"/>
<evidence type="ECO:0000313" key="3">
    <source>
        <dbReference type="Proteomes" id="UP000515145"/>
    </source>
</evidence>
<proteinExistence type="predicted"/>
<keyword evidence="2 4" id="KW-0812">Transmembrane</keyword>
<dbReference type="InParanoid" id="A0A6P7JR17"/>
<dbReference type="InterPro" id="IPR032055">
    <property type="entry name" value="TMEM72"/>
</dbReference>
<dbReference type="CTD" id="643236"/>
<feature type="region of interest" description="Disordered" evidence="1">
    <location>
        <begin position="136"/>
        <end position="156"/>
    </location>
</feature>
<feature type="region of interest" description="Disordered" evidence="1">
    <location>
        <begin position="234"/>
        <end position="260"/>
    </location>
</feature>
<name>A0A6P7JR17_9TELE</name>
<dbReference type="PANTHER" id="PTHR28474">
    <property type="entry name" value="TRANSMEMBRANE PROTEIN 72"/>
    <property type="match status" value="1"/>
</dbReference>
<evidence type="ECO:0000256" key="1">
    <source>
        <dbReference type="SAM" id="MobiDB-lite"/>
    </source>
</evidence>
<sequence length="260" mass="29441">MGNSESSWWTVVEIACKVLGVSTATVLCAVGVETLQQGEFTSLGIYLLTSSAGIMMFELAYFLDAILNMCLPCPPDWQIFVLWGKMARIGGFHKFLYYSIMSVVCFLHPVLVWHAIIPGTMLLVTAFFNFVLSKKTKNKSPKSPQESYNDQGPTTVCETERPGLDRIFSFFHMVTRRKGEGSELMSGDSCLNLTERGESIQAMLELRAPPKDADTDRRRWKERRLICFRSREEPVEREMEEMEGYSEPDTTSDTAPMITN</sequence>